<sequence length="98" mass="11902">MRTINECYKIVLAYFISKEYEVFSIDVGNIYSLCTSIKWRDNGLSFKEKEILLDHFISQYPLSRRFKGAKPKTYFPSQDFWWDMKDKPVRIRFMKKLI</sequence>
<protein>
    <submittedName>
        <fullName evidence="1">Uncharacterized protein</fullName>
    </submittedName>
</protein>
<feature type="non-terminal residue" evidence="1">
    <location>
        <position position="98"/>
    </location>
</feature>
<proteinExistence type="predicted"/>
<gene>
    <name evidence="1" type="ORF">LCGC14_1838410</name>
</gene>
<accession>A0A0F9H257</accession>
<name>A0A0F9H257_9ZZZZ</name>
<organism evidence="1">
    <name type="scientific">marine sediment metagenome</name>
    <dbReference type="NCBI Taxonomy" id="412755"/>
    <lineage>
        <taxon>unclassified sequences</taxon>
        <taxon>metagenomes</taxon>
        <taxon>ecological metagenomes</taxon>
    </lineage>
</organism>
<evidence type="ECO:0000313" key="1">
    <source>
        <dbReference type="EMBL" id="KKL97056.1"/>
    </source>
</evidence>
<reference evidence="1" key="1">
    <citation type="journal article" date="2015" name="Nature">
        <title>Complex archaea that bridge the gap between prokaryotes and eukaryotes.</title>
        <authorList>
            <person name="Spang A."/>
            <person name="Saw J.H."/>
            <person name="Jorgensen S.L."/>
            <person name="Zaremba-Niedzwiedzka K."/>
            <person name="Martijn J."/>
            <person name="Lind A.E."/>
            <person name="van Eijk R."/>
            <person name="Schleper C."/>
            <person name="Guy L."/>
            <person name="Ettema T.J."/>
        </authorList>
    </citation>
    <scope>NUCLEOTIDE SEQUENCE</scope>
</reference>
<dbReference type="EMBL" id="LAZR01018265">
    <property type="protein sequence ID" value="KKL97056.1"/>
    <property type="molecule type" value="Genomic_DNA"/>
</dbReference>
<comment type="caution">
    <text evidence="1">The sequence shown here is derived from an EMBL/GenBank/DDBJ whole genome shotgun (WGS) entry which is preliminary data.</text>
</comment>
<dbReference type="AlphaFoldDB" id="A0A0F9H257"/>